<evidence type="ECO:0000259" key="14">
    <source>
        <dbReference type="Pfam" id="PF00294"/>
    </source>
</evidence>
<keyword evidence="9 12" id="KW-0460">Magnesium</keyword>
<dbReference type="PRINTS" id="PR00990">
    <property type="entry name" value="RIBOKINASE"/>
</dbReference>
<accession>A0A5C6AQ54</accession>
<dbReference type="GO" id="GO:0046872">
    <property type="term" value="F:metal ion binding"/>
    <property type="evidence" value="ECO:0007669"/>
    <property type="project" value="UniProtKB-KW"/>
</dbReference>
<feature type="binding site" evidence="12">
    <location>
        <position position="269"/>
    </location>
    <ligand>
        <name>K(+)</name>
        <dbReference type="ChEBI" id="CHEBI:29103"/>
    </ligand>
</feature>
<evidence type="ECO:0000256" key="12">
    <source>
        <dbReference type="HAMAP-Rule" id="MF_01987"/>
    </source>
</evidence>
<dbReference type="InterPro" id="IPR002173">
    <property type="entry name" value="Carboh/pur_kinase_PfkB_CS"/>
</dbReference>
<gene>
    <name evidence="12 15" type="primary">rbsK</name>
    <name evidence="15" type="ORF">Pla100_10860</name>
</gene>
<dbReference type="CDD" id="cd01174">
    <property type="entry name" value="ribokinase"/>
    <property type="match status" value="1"/>
</dbReference>
<evidence type="ECO:0000256" key="13">
    <source>
        <dbReference type="SAM" id="MobiDB-lite"/>
    </source>
</evidence>
<dbReference type="GO" id="GO:0005829">
    <property type="term" value="C:cytosol"/>
    <property type="evidence" value="ECO:0007669"/>
    <property type="project" value="TreeGrafter"/>
</dbReference>
<evidence type="ECO:0000256" key="11">
    <source>
        <dbReference type="ARBA" id="ARBA00023277"/>
    </source>
</evidence>
<dbReference type="PROSITE" id="PS00584">
    <property type="entry name" value="PFKB_KINASES_2"/>
    <property type="match status" value="1"/>
</dbReference>
<dbReference type="InterPro" id="IPR002139">
    <property type="entry name" value="Ribo/fructo_kinase"/>
</dbReference>
<comment type="caution">
    <text evidence="12">Lacks conserved residue(s) required for the propagation of feature annotation.</text>
</comment>
<dbReference type="OrthoDB" id="9775849at2"/>
<dbReference type="InterPro" id="IPR029056">
    <property type="entry name" value="Ribokinase-like"/>
</dbReference>
<dbReference type="EC" id="2.7.1.15" evidence="2 12"/>
<feature type="binding site" evidence="12">
    <location>
        <position position="318"/>
    </location>
    <ligand>
        <name>K(+)</name>
        <dbReference type="ChEBI" id="CHEBI:29103"/>
    </ligand>
</feature>
<evidence type="ECO:0000256" key="9">
    <source>
        <dbReference type="ARBA" id="ARBA00022842"/>
    </source>
</evidence>
<evidence type="ECO:0000313" key="16">
    <source>
        <dbReference type="Proteomes" id="UP000316213"/>
    </source>
</evidence>
<evidence type="ECO:0000256" key="1">
    <source>
        <dbReference type="ARBA" id="ARBA00005380"/>
    </source>
</evidence>
<keyword evidence="7 12" id="KW-0418">Kinase</keyword>
<dbReference type="AlphaFoldDB" id="A0A5C6AQ54"/>
<dbReference type="Proteomes" id="UP000316213">
    <property type="component" value="Unassembled WGS sequence"/>
</dbReference>
<dbReference type="InterPro" id="IPR011877">
    <property type="entry name" value="Ribokinase"/>
</dbReference>
<feature type="compositionally biased region" description="Polar residues" evidence="13">
    <location>
        <begin position="177"/>
        <end position="186"/>
    </location>
</feature>
<keyword evidence="5 12" id="KW-0479">Metal-binding</keyword>
<comment type="catalytic activity">
    <reaction evidence="12">
        <text>D-ribose + ATP = D-ribose 5-phosphate + ADP + H(+)</text>
        <dbReference type="Rhea" id="RHEA:13697"/>
        <dbReference type="ChEBI" id="CHEBI:15378"/>
        <dbReference type="ChEBI" id="CHEBI:30616"/>
        <dbReference type="ChEBI" id="CHEBI:47013"/>
        <dbReference type="ChEBI" id="CHEBI:78346"/>
        <dbReference type="ChEBI" id="CHEBI:456216"/>
        <dbReference type="EC" id="2.7.1.15"/>
    </reaction>
</comment>
<dbReference type="EMBL" id="SJPM01000002">
    <property type="protein sequence ID" value="TWU01359.1"/>
    <property type="molecule type" value="Genomic_DNA"/>
</dbReference>
<dbReference type="Gene3D" id="3.40.1190.20">
    <property type="match status" value="1"/>
</dbReference>
<evidence type="ECO:0000256" key="4">
    <source>
        <dbReference type="ARBA" id="ARBA00022679"/>
    </source>
</evidence>
<keyword evidence="8 12" id="KW-0067">ATP-binding</keyword>
<dbReference type="SUPFAM" id="SSF53613">
    <property type="entry name" value="Ribokinase-like"/>
    <property type="match status" value="1"/>
</dbReference>
<evidence type="ECO:0000256" key="8">
    <source>
        <dbReference type="ARBA" id="ARBA00022840"/>
    </source>
</evidence>
<keyword evidence="11 12" id="KW-0119">Carbohydrate metabolism</keyword>
<feature type="binding site" evidence="12">
    <location>
        <position position="275"/>
    </location>
    <ligand>
        <name>substrate</name>
    </ligand>
</feature>
<keyword evidence="12" id="KW-0963">Cytoplasm</keyword>
<proteinExistence type="inferred from homology"/>
<feature type="binding site" evidence="12">
    <location>
        <position position="207"/>
    </location>
    <ligand>
        <name>ATP</name>
        <dbReference type="ChEBI" id="CHEBI:30616"/>
    </ligand>
</feature>
<dbReference type="NCBIfam" id="TIGR02152">
    <property type="entry name" value="D_ribokin_bact"/>
    <property type="match status" value="1"/>
</dbReference>
<comment type="similarity">
    <text evidence="1">Belongs to the carbohydrate kinase pfkB family.</text>
</comment>
<keyword evidence="6 12" id="KW-0547">Nucleotide-binding</keyword>
<protein>
    <recommendedName>
        <fullName evidence="3 12">Ribokinase</fullName>
        <shortName evidence="12">RK</shortName>
        <ecNumber evidence="2 12">2.7.1.15</ecNumber>
    </recommendedName>
</protein>
<dbReference type="GO" id="GO:0019303">
    <property type="term" value="P:D-ribose catabolic process"/>
    <property type="evidence" value="ECO:0007669"/>
    <property type="project" value="UniProtKB-UniRule"/>
</dbReference>
<feature type="binding site" evidence="12">
    <location>
        <position position="312"/>
    </location>
    <ligand>
        <name>K(+)</name>
        <dbReference type="ChEBI" id="CHEBI:29103"/>
    </ligand>
</feature>
<evidence type="ECO:0000313" key="15">
    <source>
        <dbReference type="EMBL" id="TWU01359.1"/>
    </source>
</evidence>
<dbReference type="InterPro" id="IPR011611">
    <property type="entry name" value="PfkB_dom"/>
</dbReference>
<feature type="active site" description="Proton acceptor" evidence="12">
    <location>
        <position position="275"/>
    </location>
</feature>
<dbReference type="GO" id="GO:0005524">
    <property type="term" value="F:ATP binding"/>
    <property type="evidence" value="ECO:0007669"/>
    <property type="project" value="UniProtKB-UniRule"/>
</dbReference>
<dbReference type="RefSeq" id="WP_146576676.1">
    <property type="nucleotide sequence ID" value="NZ_SJPM01000002.1"/>
</dbReference>
<feature type="binding site" evidence="12">
    <location>
        <position position="314"/>
    </location>
    <ligand>
        <name>K(+)</name>
        <dbReference type="ChEBI" id="CHEBI:29103"/>
    </ligand>
</feature>
<dbReference type="Pfam" id="PF00294">
    <property type="entry name" value="PfkB"/>
    <property type="match status" value="1"/>
</dbReference>
<dbReference type="UniPathway" id="UPA00916">
    <property type="reaction ID" value="UER00889"/>
</dbReference>
<keyword evidence="10 12" id="KW-0630">Potassium</keyword>
<evidence type="ECO:0000256" key="5">
    <source>
        <dbReference type="ARBA" id="ARBA00022723"/>
    </source>
</evidence>
<feature type="binding site" evidence="12">
    <location>
        <begin position="274"/>
        <end position="275"/>
    </location>
    <ligand>
        <name>ATP</name>
        <dbReference type="ChEBI" id="CHEBI:30616"/>
    </ligand>
</feature>
<feature type="binding site" evidence="12">
    <location>
        <begin position="14"/>
        <end position="16"/>
    </location>
    <ligand>
        <name>substrate</name>
    </ligand>
</feature>
<evidence type="ECO:0000256" key="10">
    <source>
        <dbReference type="ARBA" id="ARBA00022958"/>
    </source>
</evidence>
<comment type="cofactor">
    <cofactor evidence="12">
        <name>Mg(2+)</name>
        <dbReference type="ChEBI" id="CHEBI:18420"/>
    </cofactor>
    <text evidence="12">Requires a divalent cation, most likely magnesium in vivo, as an electrophilic catalyst to aid phosphoryl group transfer. It is the chelate of the metal and the nucleotide that is the actual substrate.</text>
</comment>
<evidence type="ECO:0000256" key="3">
    <source>
        <dbReference type="ARBA" id="ARBA00016943"/>
    </source>
</evidence>
<comment type="pathway">
    <text evidence="12">Carbohydrate metabolism; D-ribose degradation; D-ribose 5-phosphate from beta-D-ribopyranose: step 2/2.</text>
</comment>
<evidence type="ECO:0000256" key="6">
    <source>
        <dbReference type="ARBA" id="ARBA00022741"/>
    </source>
</evidence>
<comment type="caution">
    <text evidence="15">The sequence shown here is derived from an EMBL/GenBank/DDBJ whole genome shotgun (WGS) entry which is preliminary data.</text>
</comment>
<feature type="binding site" evidence="12">
    <location>
        <position position="309"/>
    </location>
    <ligand>
        <name>K(+)</name>
        <dbReference type="ChEBI" id="CHEBI:29103"/>
    </ligand>
</feature>
<comment type="similarity">
    <text evidence="12">Belongs to the carbohydrate kinase PfkB family. Ribokinase subfamily.</text>
</comment>
<dbReference type="PANTHER" id="PTHR10584:SF166">
    <property type="entry name" value="RIBOKINASE"/>
    <property type="match status" value="1"/>
</dbReference>
<feature type="region of interest" description="Disordered" evidence="13">
    <location>
        <begin position="166"/>
        <end position="191"/>
    </location>
</feature>
<feature type="binding site" evidence="12">
    <location>
        <begin position="243"/>
        <end position="248"/>
    </location>
    <ligand>
        <name>ATP</name>
        <dbReference type="ChEBI" id="CHEBI:30616"/>
    </ligand>
</feature>
<comment type="function">
    <text evidence="12">Catalyzes the phosphorylation of ribose at O-5 in a reaction requiring ATP and magnesium. The resulting D-ribose-5-phosphate can then be used either for sythesis of nucleotides, histidine, and tryptophan, or as a component of the pentose phosphate pathway.</text>
</comment>
<evidence type="ECO:0000256" key="2">
    <source>
        <dbReference type="ARBA" id="ARBA00012035"/>
    </source>
</evidence>
<name>A0A5C6AQ54_9BACT</name>
<feature type="binding site" evidence="12">
    <location>
        <position position="143"/>
    </location>
    <ligand>
        <name>substrate</name>
    </ligand>
</feature>
<keyword evidence="4 12" id="KW-0808">Transferase</keyword>
<comment type="activity regulation">
    <text evidence="12">Activated by a monovalent cation that binds near, but not in, the active site. The most likely occupant of the site in vivo is potassium. Ion binding induces a conformational change that may alter substrate affinity.</text>
</comment>
<sequence length="332" mass="34869" precursor="true">MNVVPRITVVGSINMDLVVQCQRIPQAGETILARSASEICGGKGANQAVAAALAGASVSLVGRVGRDAFRDRLLNNLRVQNVDITHVRTDDHVSSGLAVISVEESGQNAITVVPGANGRVTASDVRDAESVIRSSDLLMLQLEIPIDAVMEAIRIARQCGVRVMLDPAPAPNRNSRKSSIADQSSNPEKRTDFWDDDLLTVDFLCPNESEAADLVGHGVDDLVQAEAAARTLHARGAANVAITMGDRGVMVFSEGRATMIPAFQVSAVDTTAAGDAFAGAFAVAWAEAGCQTANIVDAVQFASAAGALAACTHGAQPSMATRDRIEELWRTR</sequence>
<organism evidence="15 16">
    <name type="scientific">Neorhodopirellula pilleata</name>
    <dbReference type="NCBI Taxonomy" id="2714738"/>
    <lineage>
        <taxon>Bacteria</taxon>
        <taxon>Pseudomonadati</taxon>
        <taxon>Planctomycetota</taxon>
        <taxon>Planctomycetia</taxon>
        <taxon>Pirellulales</taxon>
        <taxon>Pirellulaceae</taxon>
        <taxon>Neorhodopirellula</taxon>
    </lineage>
</organism>
<dbReference type="PANTHER" id="PTHR10584">
    <property type="entry name" value="SUGAR KINASE"/>
    <property type="match status" value="1"/>
</dbReference>
<keyword evidence="16" id="KW-1185">Reference proteome</keyword>
<dbReference type="GO" id="GO:0004747">
    <property type="term" value="F:ribokinase activity"/>
    <property type="evidence" value="ECO:0007669"/>
    <property type="project" value="UniProtKB-UniRule"/>
</dbReference>
<feature type="domain" description="Carbohydrate kinase PfkB" evidence="14">
    <location>
        <begin position="6"/>
        <end position="321"/>
    </location>
</feature>
<comment type="subunit">
    <text evidence="12">Homodimer.</text>
</comment>
<feature type="binding site" evidence="12">
    <location>
        <begin position="42"/>
        <end position="46"/>
    </location>
    <ligand>
        <name>substrate</name>
    </ligand>
</feature>
<reference evidence="15 16" key="1">
    <citation type="submission" date="2019-02" db="EMBL/GenBank/DDBJ databases">
        <title>Deep-cultivation of Planctomycetes and their phenomic and genomic characterization uncovers novel biology.</title>
        <authorList>
            <person name="Wiegand S."/>
            <person name="Jogler M."/>
            <person name="Boedeker C."/>
            <person name="Pinto D."/>
            <person name="Vollmers J."/>
            <person name="Rivas-Marin E."/>
            <person name="Kohn T."/>
            <person name="Peeters S.H."/>
            <person name="Heuer A."/>
            <person name="Rast P."/>
            <person name="Oberbeckmann S."/>
            <person name="Bunk B."/>
            <person name="Jeske O."/>
            <person name="Meyerdierks A."/>
            <person name="Storesund J.E."/>
            <person name="Kallscheuer N."/>
            <person name="Luecker S."/>
            <person name="Lage O.M."/>
            <person name="Pohl T."/>
            <person name="Merkel B.J."/>
            <person name="Hornburger P."/>
            <person name="Mueller R.-W."/>
            <person name="Bruemmer F."/>
            <person name="Labrenz M."/>
            <person name="Spormann A.M."/>
            <person name="Op Den Camp H."/>
            <person name="Overmann J."/>
            <person name="Amann R."/>
            <person name="Jetten M.S.M."/>
            <person name="Mascher T."/>
            <person name="Medema M.H."/>
            <person name="Devos D.P."/>
            <person name="Kaster A.-K."/>
            <person name="Ovreas L."/>
            <person name="Rohde M."/>
            <person name="Galperin M.Y."/>
            <person name="Jogler C."/>
        </authorList>
    </citation>
    <scope>NUCLEOTIDE SEQUENCE [LARGE SCALE GENOMIC DNA]</scope>
    <source>
        <strain evidence="15 16">Pla100</strain>
    </source>
</reference>
<feature type="binding site" evidence="12">
    <location>
        <position position="271"/>
    </location>
    <ligand>
        <name>K(+)</name>
        <dbReference type="ChEBI" id="CHEBI:29103"/>
    </ligand>
</feature>
<comment type="subcellular location">
    <subcellularLocation>
        <location evidence="12">Cytoplasm</location>
    </subcellularLocation>
</comment>
<evidence type="ECO:0000256" key="7">
    <source>
        <dbReference type="ARBA" id="ARBA00022777"/>
    </source>
</evidence>
<dbReference type="HAMAP" id="MF_01987">
    <property type="entry name" value="Ribokinase"/>
    <property type="match status" value="1"/>
</dbReference>